<sequence>MNASDMAKSFTVGTCVVVLMLAAGVAQRIPALNLAMPRRLWLAWYPGHFALIALWLLLSGQLA</sequence>
<feature type="transmembrane region" description="Helical" evidence="1">
    <location>
        <begin position="42"/>
        <end position="58"/>
    </location>
</feature>
<name>A0A455UAF1_9GAMM</name>
<protein>
    <submittedName>
        <fullName evidence="2">Uncharacterized protein</fullName>
    </submittedName>
</protein>
<dbReference type="EMBL" id="AP019514">
    <property type="protein sequence ID" value="BBI63142.1"/>
    <property type="molecule type" value="Genomic_DNA"/>
</dbReference>
<keyword evidence="1" id="KW-1133">Transmembrane helix</keyword>
<evidence type="ECO:0000256" key="1">
    <source>
        <dbReference type="SAM" id="Phobius"/>
    </source>
</evidence>
<evidence type="ECO:0000313" key="2">
    <source>
        <dbReference type="EMBL" id="BBI63142.1"/>
    </source>
</evidence>
<dbReference type="Proteomes" id="UP000320231">
    <property type="component" value="Chromosome"/>
</dbReference>
<evidence type="ECO:0000313" key="3">
    <source>
        <dbReference type="Proteomes" id="UP000320231"/>
    </source>
</evidence>
<accession>A0A455UAF1</accession>
<keyword evidence="1" id="KW-0812">Transmembrane</keyword>
<organism evidence="2 3">
    <name type="scientific">Vreelandella sulfidaeris</name>
    <dbReference type="NCBI Taxonomy" id="115553"/>
    <lineage>
        <taxon>Bacteria</taxon>
        <taxon>Pseudomonadati</taxon>
        <taxon>Pseudomonadota</taxon>
        <taxon>Gammaproteobacteria</taxon>
        <taxon>Oceanospirillales</taxon>
        <taxon>Halomonadaceae</taxon>
        <taxon>Vreelandella</taxon>
    </lineage>
</organism>
<dbReference type="KEGG" id="hsr:HSBAA_44480"/>
<keyword evidence="1" id="KW-0472">Membrane</keyword>
<reference evidence="2 3" key="1">
    <citation type="journal article" date="2019" name="Microbiol. Resour. Announc.">
        <title>Complete Genome Sequence of Halomonas sulfidaeris Strain Esulfide1 Isolated from a Metal Sulfide Rock at a Depth of 2,200 Meters, Obtained Using Nanopore Sequencing.</title>
        <authorList>
            <person name="Saito M."/>
            <person name="Nishigata A."/>
            <person name="Galipon J."/>
            <person name="Arakawa K."/>
        </authorList>
    </citation>
    <scope>NUCLEOTIDE SEQUENCE [LARGE SCALE GENOMIC DNA]</scope>
    <source>
        <strain evidence="2 3">ATCC BAA-803</strain>
    </source>
</reference>
<gene>
    <name evidence="2" type="ORF">HSBAA_44480</name>
</gene>
<proteinExistence type="predicted"/>
<dbReference type="AlphaFoldDB" id="A0A455UAF1"/>